<comment type="caution">
    <text evidence="2">The sequence shown here is derived from an EMBL/GenBank/DDBJ whole genome shotgun (WGS) entry which is preliminary data.</text>
</comment>
<dbReference type="Proteomes" id="UP000176501">
    <property type="component" value="Unassembled WGS sequence"/>
</dbReference>
<sequence length="434" mass="48371">MSLLNSHLDLFRALGFHVDTGRIGDPEHPSVEIVPGLIWTREDNVTHWLPVDDTLAAQHFKELRKRGRHYDVAFQVRGITAGERYDRAAQCSLPLDMENLDLLIRPASVNCTTNEKGESILPIGTPVDCVVLWRYENGTKCAGYALPFDLDGASEKGWFLLSQDPTRRIAEMRLFPVRSFRGRGRRELVEGQAYHPSGKLIVCTRAIDWERQGDYYVVERANIFVAVPLSQVDSVPNVVTTSIAEIEEKPELGPEEYDCGAYRGNVWSDLTKFGVKRTTSYADLKKARRLVAADKHPDKISLKFKRLIPDETLEDMVAAAGLQFPMIQAAFERALEIRGNDWDAVEESLGDSTLEQVLDGAGLRSFRNARTGEDLLTLAVATALGEPFDWKNDNHVGLRRKALTHLAKAARVTEPDDEAAADSPPDEAPPAPTL</sequence>
<protein>
    <submittedName>
        <fullName evidence="2">Uncharacterized protein</fullName>
    </submittedName>
</protein>
<reference evidence="2 3" key="1">
    <citation type="journal article" date="2016" name="Nat. Commun.">
        <title>Thousands of microbial genomes shed light on interconnected biogeochemical processes in an aquifer system.</title>
        <authorList>
            <person name="Anantharaman K."/>
            <person name="Brown C.T."/>
            <person name="Hug L.A."/>
            <person name="Sharon I."/>
            <person name="Castelle C.J."/>
            <person name="Probst A.J."/>
            <person name="Thomas B.C."/>
            <person name="Singh A."/>
            <person name="Wilkins M.J."/>
            <person name="Karaoz U."/>
            <person name="Brodie E.L."/>
            <person name="Williams K.H."/>
            <person name="Hubbard S.S."/>
            <person name="Banfield J.F."/>
        </authorList>
    </citation>
    <scope>NUCLEOTIDE SEQUENCE [LARGE SCALE GENOMIC DNA]</scope>
</reference>
<accession>A0A1F7W964</accession>
<organism evidence="2 3">
    <name type="scientific">Candidatus Uhrbacteria bacterium RIFOXYB2_FULL_57_15</name>
    <dbReference type="NCBI Taxonomy" id="1802422"/>
    <lineage>
        <taxon>Bacteria</taxon>
        <taxon>Candidatus Uhriibacteriota</taxon>
    </lineage>
</organism>
<dbReference type="EMBL" id="MGFE01000007">
    <property type="protein sequence ID" value="OGL99309.1"/>
    <property type="molecule type" value="Genomic_DNA"/>
</dbReference>
<evidence type="ECO:0000256" key="1">
    <source>
        <dbReference type="SAM" id="MobiDB-lite"/>
    </source>
</evidence>
<dbReference type="AlphaFoldDB" id="A0A1F7W964"/>
<feature type="region of interest" description="Disordered" evidence="1">
    <location>
        <begin position="409"/>
        <end position="434"/>
    </location>
</feature>
<evidence type="ECO:0000313" key="3">
    <source>
        <dbReference type="Proteomes" id="UP000176501"/>
    </source>
</evidence>
<name>A0A1F7W964_9BACT</name>
<gene>
    <name evidence="2" type="ORF">A2304_05190</name>
</gene>
<proteinExistence type="predicted"/>
<evidence type="ECO:0000313" key="2">
    <source>
        <dbReference type="EMBL" id="OGL99309.1"/>
    </source>
</evidence>